<sequence>MKQSLARITGESSVFHTREDAIHPHARFVHKKTVISRAYLRRVNNASQIGFYIAAQCMEAM</sequence>
<dbReference type="EMBL" id="JADIKM010000001">
    <property type="protein sequence ID" value="MFK2902958.1"/>
    <property type="molecule type" value="Genomic_DNA"/>
</dbReference>
<name>A0ABW8JPB2_9GAMM</name>
<keyword evidence="2" id="KW-1185">Reference proteome</keyword>
<evidence type="ECO:0008006" key="3">
    <source>
        <dbReference type="Google" id="ProtNLM"/>
    </source>
</evidence>
<organism evidence="1 2">
    <name type="scientific">Dyella ginsengisoli</name>
    <dbReference type="NCBI Taxonomy" id="363848"/>
    <lineage>
        <taxon>Bacteria</taxon>
        <taxon>Pseudomonadati</taxon>
        <taxon>Pseudomonadota</taxon>
        <taxon>Gammaproteobacteria</taxon>
        <taxon>Lysobacterales</taxon>
        <taxon>Rhodanobacteraceae</taxon>
        <taxon>Dyella</taxon>
    </lineage>
</organism>
<comment type="caution">
    <text evidence="1">The sequence shown here is derived from an EMBL/GenBank/DDBJ whole genome shotgun (WGS) entry which is preliminary data.</text>
</comment>
<accession>A0ABW8JPB2</accession>
<evidence type="ECO:0000313" key="1">
    <source>
        <dbReference type="EMBL" id="MFK2902958.1"/>
    </source>
</evidence>
<protein>
    <recommendedName>
        <fullName evidence="3">Transposase</fullName>
    </recommendedName>
</protein>
<gene>
    <name evidence="1" type="ORF">ISP17_03210</name>
</gene>
<dbReference type="Proteomes" id="UP001620460">
    <property type="component" value="Unassembled WGS sequence"/>
</dbReference>
<dbReference type="RefSeq" id="WP_404630072.1">
    <property type="nucleotide sequence ID" value="NZ_JADIKM010000001.1"/>
</dbReference>
<evidence type="ECO:0000313" key="2">
    <source>
        <dbReference type="Proteomes" id="UP001620460"/>
    </source>
</evidence>
<proteinExistence type="predicted"/>
<reference evidence="1 2" key="1">
    <citation type="submission" date="2020-10" db="EMBL/GenBank/DDBJ databases">
        <title>Phylogeny of dyella-like bacteria.</title>
        <authorList>
            <person name="Fu J."/>
        </authorList>
    </citation>
    <scope>NUCLEOTIDE SEQUENCE [LARGE SCALE GENOMIC DNA]</scope>
    <source>
        <strain evidence="1 2">Gsoil3046</strain>
    </source>
</reference>